<feature type="transmembrane region" description="Helical" evidence="7">
    <location>
        <begin position="212"/>
        <end position="234"/>
    </location>
</feature>
<evidence type="ECO:0000256" key="6">
    <source>
        <dbReference type="ARBA" id="ARBA00023136"/>
    </source>
</evidence>
<keyword evidence="7" id="KW-0813">Transport</keyword>
<comment type="similarity">
    <text evidence="7">Belongs to the TRAP transporter large permease family.</text>
</comment>
<dbReference type="InterPro" id="IPR004681">
    <property type="entry name" value="TRAP_DctM"/>
</dbReference>
<dbReference type="AlphaFoldDB" id="A0A7X4LN23"/>
<organism evidence="9 10">
    <name type="scientific">Vibrio eleionomae</name>
    <dbReference type="NCBI Taxonomy" id="2653505"/>
    <lineage>
        <taxon>Bacteria</taxon>
        <taxon>Pseudomonadati</taxon>
        <taxon>Pseudomonadota</taxon>
        <taxon>Gammaproteobacteria</taxon>
        <taxon>Vibrionales</taxon>
        <taxon>Vibrionaceae</taxon>
        <taxon>Vibrio</taxon>
    </lineage>
</organism>
<dbReference type="Proteomes" id="UP000462621">
    <property type="component" value="Unassembled WGS sequence"/>
</dbReference>
<dbReference type="PANTHER" id="PTHR33362:SF4">
    <property type="entry name" value="2,3-DIKETO-L-GULONATE TRAP TRANSPORTER LARGE PERMEASE PROTEIN YIAN"/>
    <property type="match status" value="1"/>
</dbReference>
<evidence type="ECO:0000256" key="1">
    <source>
        <dbReference type="ARBA" id="ARBA00004429"/>
    </source>
</evidence>
<dbReference type="PIRSF" id="PIRSF006066">
    <property type="entry name" value="HI0050"/>
    <property type="match status" value="1"/>
</dbReference>
<protein>
    <recommendedName>
        <fullName evidence="7">TRAP transporter large permease protein</fullName>
    </recommendedName>
</protein>
<reference evidence="9 10" key="1">
    <citation type="submission" date="2019-10" db="EMBL/GenBank/DDBJ databases">
        <title>Vibrio sp. nov. isolated from a shrimp pond.</title>
        <authorList>
            <person name="Gomez-Gil B."/>
            <person name="Enciso-Ibarra J."/>
            <person name="Enciso-Ibarra K."/>
            <person name="Bolan-Mejia C."/>
        </authorList>
    </citation>
    <scope>NUCLEOTIDE SEQUENCE [LARGE SCALE GENOMIC DNA]</scope>
    <source>
        <strain evidence="9 10">CAIM 722</strain>
    </source>
</reference>
<evidence type="ECO:0000313" key="10">
    <source>
        <dbReference type="Proteomes" id="UP000462621"/>
    </source>
</evidence>
<evidence type="ECO:0000313" key="9">
    <source>
        <dbReference type="EMBL" id="MZI94983.1"/>
    </source>
</evidence>
<comment type="function">
    <text evidence="7">Part of the tripartite ATP-independent periplasmic (TRAP) transport system.</text>
</comment>
<dbReference type="GO" id="GO:0022857">
    <property type="term" value="F:transmembrane transporter activity"/>
    <property type="evidence" value="ECO:0007669"/>
    <property type="project" value="UniProtKB-UniRule"/>
</dbReference>
<comment type="caution">
    <text evidence="9">The sequence shown here is derived from an EMBL/GenBank/DDBJ whole genome shotgun (WGS) entry which is preliminary data.</text>
</comment>
<name>A0A7X4LN23_9VIBR</name>
<feature type="transmembrane region" description="Helical" evidence="7">
    <location>
        <begin position="138"/>
        <end position="163"/>
    </location>
</feature>
<feature type="transmembrane region" description="Helical" evidence="7">
    <location>
        <begin position="354"/>
        <end position="372"/>
    </location>
</feature>
<feature type="transmembrane region" description="Helical" evidence="7">
    <location>
        <begin position="47"/>
        <end position="66"/>
    </location>
</feature>
<keyword evidence="2" id="KW-1003">Cell membrane</keyword>
<dbReference type="RefSeq" id="WP_161157463.1">
    <property type="nucleotide sequence ID" value="NZ_WEKT01000042.1"/>
</dbReference>
<gene>
    <name evidence="9" type="ORF">F9817_17535</name>
</gene>
<feature type="transmembrane region" description="Helical" evidence="7">
    <location>
        <begin position="169"/>
        <end position="191"/>
    </location>
</feature>
<sequence length="426" mass="44586">MTVILFLAVLIVCIVLGMPIAWSLMISGVALMLHLDMFNGQVIAQNMIYGTDNFIFLAIPGFILAGELMNRGGLSQRIIEVAIAAFGHIKGGLGYVGIFAALIMASLSGSAIADSAALAAILIPMMRIAGYPEGRSGGLLAAGGVIAPVIPPSIALVVFGAVANISINGLFMAAIVPGLLMAAALVAMWAWSSRNGDYQTLEKQSGKQILTAIIKGLPALVLPIVVIGGMRVGIFTPTEAAVIAVVYATVIGAFVYRELSLKAFYESLVDAGKTSAVVMFLVGTSMISAWLISIANLPADIVKLLTPLLDQPKLLLGAILFLTLALGMVLDFTPLMLILMPIMIPLCRAAHIDLTYFGVVFTIAGALGMLTPPVGNVLNVVSGVGNIRTHKIIVGVMPFLLVQFAVLALLVIVPQIITIPLSMLSD</sequence>
<keyword evidence="3 7" id="KW-0997">Cell inner membrane</keyword>
<evidence type="ECO:0000256" key="5">
    <source>
        <dbReference type="ARBA" id="ARBA00022989"/>
    </source>
</evidence>
<feature type="domain" description="TRAP C4-dicarboxylate transport system permease DctM subunit" evidence="8">
    <location>
        <begin position="7"/>
        <end position="416"/>
    </location>
</feature>
<evidence type="ECO:0000256" key="3">
    <source>
        <dbReference type="ARBA" id="ARBA00022519"/>
    </source>
</evidence>
<dbReference type="InterPro" id="IPR010656">
    <property type="entry name" value="DctM"/>
</dbReference>
<dbReference type="GO" id="GO:0005886">
    <property type="term" value="C:plasma membrane"/>
    <property type="evidence" value="ECO:0007669"/>
    <property type="project" value="UniProtKB-SubCell"/>
</dbReference>
<feature type="transmembrane region" description="Helical" evidence="7">
    <location>
        <begin position="276"/>
        <end position="295"/>
    </location>
</feature>
<feature type="transmembrane region" description="Helical" evidence="7">
    <location>
        <begin position="240"/>
        <end position="256"/>
    </location>
</feature>
<dbReference type="Pfam" id="PF06808">
    <property type="entry name" value="DctM"/>
    <property type="match status" value="1"/>
</dbReference>
<keyword evidence="5 7" id="KW-1133">Transmembrane helix</keyword>
<comment type="subcellular location">
    <subcellularLocation>
        <location evidence="1 7">Cell inner membrane</location>
        <topology evidence="1 7">Multi-pass membrane protein</topology>
    </subcellularLocation>
</comment>
<evidence type="ECO:0000256" key="4">
    <source>
        <dbReference type="ARBA" id="ARBA00022692"/>
    </source>
</evidence>
<feature type="transmembrane region" description="Helical" evidence="7">
    <location>
        <begin position="78"/>
        <end position="103"/>
    </location>
</feature>
<feature type="transmembrane region" description="Helical" evidence="7">
    <location>
        <begin position="315"/>
        <end position="342"/>
    </location>
</feature>
<accession>A0A7X4LN23</accession>
<proteinExistence type="inferred from homology"/>
<feature type="transmembrane region" description="Helical" evidence="7">
    <location>
        <begin position="109"/>
        <end position="126"/>
    </location>
</feature>
<evidence type="ECO:0000256" key="7">
    <source>
        <dbReference type="RuleBase" id="RU369079"/>
    </source>
</evidence>
<evidence type="ECO:0000256" key="2">
    <source>
        <dbReference type="ARBA" id="ARBA00022475"/>
    </source>
</evidence>
<keyword evidence="4 7" id="KW-0812">Transmembrane</keyword>
<keyword evidence="6 7" id="KW-0472">Membrane</keyword>
<comment type="subunit">
    <text evidence="7">The complex comprises the extracytoplasmic solute receptor protein and the two transmembrane proteins.</text>
</comment>
<feature type="transmembrane region" description="Helical" evidence="7">
    <location>
        <begin position="392"/>
        <end position="413"/>
    </location>
</feature>
<keyword evidence="10" id="KW-1185">Reference proteome</keyword>
<dbReference type="PANTHER" id="PTHR33362">
    <property type="entry name" value="SIALIC ACID TRAP TRANSPORTER PERMEASE PROTEIN SIAT-RELATED"/>
    <property type="match status" value="1"/>
</dbReference>
<evidence type="ECO:0000259" key="8">
    <source>
        <dbReference type="Pfam" id="PF06808"/>
    </source>
</evidence>
<dbReference type="NCBIfam" id="TIGR00786">
    <property type="entry name" value="dctM"/>
    <property type="match status" value="1"/>
</dbReference>
<dbReference type="EMBL" id="WEKT01000042">
    <property type="protein sequence ID" value="MZI94983.1"/>
    <property type="molecule type" value="Genomic_DNA"/>
</dbReference>